<keyword evidence="1" id="KW-0812">Transmembrane</keyword>
<reference evidence="2" key="1">
    <citation type="submission" date="2016-12" db="EMBL/GenBank/DDBJ databases">
        <authorList>
            <person name="Moulin L."/>
        </authorList>
    </citation>
    <scope>NUCLEOTIDE SEQUENCE [LARGE SCALE GENOMIC DNA]</scope>
    <source>
        <strain evidence="2">STM 7183</strain>
    </source>
</reference>
<proteinExistence type="predicted"/>
<evidence type="ECO:0000313" key="2">
    <source>
        <dbReference type="EMBL" id="SIT37234.1"/>
    </source>
</evidence>
<comment type="caution">
    <text evidence="2">The sequence shown here is derived from an EMBL/GenBank/DDBJ whole genome shotgun (WGS) entry which is preliminary data.</text>
</comment>
<keyword evidence="3" id="KW-1185">Reference proteome</keyword>
<name>A0A1N7RQ63_9BURK</name>
<dbReference type="AlphaFoldDB" id="A0A1N7RQ63"/>
<keyword evidence="1" id="KW-0472">Membrane</keyword>
<gene>
    <name evidence="2" type="ORF">BN2476_110182</name>
</gene>
<keyword evidence="1" id="KW-1133">Transmembrane helix</keyword>
<evidence type="ECO:0000313" key="3">
    <source>
        <dbReference type="Proteomes" id="UP000195569"/>
    </source>
</evidence>
<accession>A0A1N7RQ63</accession>
<organism evidence="2 3">
    <name type="scientific">Paraburkholderia piptadeniae</name>
    <dbReference type="NCBI Taxonomy" id="1701573"/>
    <lineage>
        <taxon>Bacteria</taxon>
        <taxon>Pseudomonadati</taxon>
        <taxon>Pseudomonadota</taxon>
        <taxon>Betaproteobacteria</taxon>
        <taxon>Burkholderiales</taxon>
        <taxon>Burkholderiaceae</taxon>
        <taxon>Paraburkholderia</taxon>
    </lineage>
</organism>
<protein>
    <submittedName>
        <fullName evidence="2">Uncharacterized protein</fullName>
    </submittedName>
</protein>
<dbReference type="EMBL" id="CYGY02000011">
    <property type="protein sequence ID" value="SIT37234.1"/>
    <property type="molecule type" value="Genomic_DNA"/>
</dbReference>
<evidence type="ECO:0000256" key="1">
    <source>
        <dbReference type="SAM" id="Phobius"/>
    </source>
</evidence>
<dbReference type="Proteomes" id="UP000195569">
    <property type="component" value="Unassembled WGS sequence"/>
</dbReference>
<feature type="transmembrane region" description="Helical" evidence="1">
    <location>
        <begin position="20"/>
        <end position="47"/>
    </location>
</feature>
<sequence>MPVLSRLAVQASVLDIAGSLTAMLLGLPLVLPTLRIVLLIGGAAFLLRMAGPLTGFLPNVPAGTTLLRLLCSRGMTRRHCQDYRSDRNGEPTIPGEHDVPSNIPMNCNQVLLFPANICSIVAGPVPLDLKAW</sequence>